<feature type="modified residue" description="4-aspartylphosphate" evidence="4">
    <location>
        <position position="79"/>
    </location>
</feature>
<reference evidence="7 8" key="1">
    <citation type="submission" date="2016-10" db="EMBL/GenBank/DDBJ databases">
        <authorList>
            <person name="de Groot N.N."/>
        </authorList>
    </citation>
    <scope>NUCLEOTIDE SEQUENCE [LARGE SCALE GENOMIC DNA]</scope>
    <source>
        <strain evidence="7 8">CGMCC 4.1877</strain>
    </source>
</reference>
<dbReference type="Pfam" id="PF00196">
    <property type="entry name" value="GerE"/>
    <property type="match status" value="1"/>
</dbReference>
<dbReference type="PANTHER" id="PTHR44688">
    <property type="entry name" value="DNA-BINDING TRANSCRIPTIONAL ACTIVATOR DEVR_DOSR"/>
    <property type="match status" value="1"/>
</dbReference>
<evidence type="ECO:0000313" key="7">
    <source>
        <dbReference type="EMBL" id="SFN24650.1"/>
    </source>
</evidence>
<feature type="domain" description="Response regulatory" evidence="6">
    <location>
        <begin position="28"/>
        <end position="148"/>
    </location>
</feature>
<dbReference type="STRING" id="260086.SAMN05216207_101131"/>
<dbReference type="SUPFAM" id="SSF46894">
    <property type="entry name" value="C-terminal effector domain of the bipartite response regulators"/>
    <property type="match status" value="1"/>
</dbReference>
<dbReference type="InterPro" id="IPR001789">
    <property type="entry name" value="Sig_transdc_resp-reg_receiver"/>
</dbReference>
<evidence type="ECO:0000313" key="8">
    <source>
        <dbReference type="Proteomes" id="UP000199614"/>
    </source>
</evidence>
<dbReference type="PANTHER" id="PTHR44688:SF16">
    <property type="entry name" value="DNA-BINDING TRANSCRIPTIONAL ACTIVATOR DEVR_DOSR"/>
    <property type="match status" value="1"/>
</dbReference>
<dbReference type="AlphaFoldDB" id="A0A1I4XHA2"/>
<dbReference type="InterPro" id="IPR036388">
    <property type="entry name" value="WH-like_DNA-bd_sf"/>
</dbReference>
<dbReference type="InterPro" id="IPR016032">
    <property type="entry name" value="Sig_transdc_resp-reg_C-effctor"/>
</dbReference>
<dbReference type="SMART" id="SM00421">
    <property type="entry name" value="HTH_LUXR"/>
    <property type="match status" value="1"/>
</dbReference>
<dbReference type="PRINTS" id="PR00038">
    <property type="entry name" value="HTHLUXR"/>
</dbReference>
<evidence type="ECO:0000259" key="6">
    <source>
        <dbReference type="PROSITE" id="PS50110"/>
    </source>
</evidence>
<organism evidence="7 8">
    <name type="scientific">Pseudonocardia ammonioxydans</name>
    <dbReference type="NCBI Taxonomy" id="260086"/>
    <lineage>
        <taxon>Bacteria</taxon>
        <taxon>Bacillati</taxon>
        <taxon>Actinomycetota</taxon>
        <taxon>Actinomycetes</taxon>
        <taxon>Pseudonocardiales</taxon>
        <taxon>Pseudonocardiaceae</taxon>
        <taxon>Pseudonocardia</taxon>
    </lineage>
</organism>
<dbReference type="GO" id="GO:0003677">
    <property type="term" value="F:DNA binding"/>
    <property type="evidence" value="ECO:0007669"/>
    <property type="project" value="UniProtKB-KW"/>
</dbReference>
<keyword evidence="4" id="KW-0597">Phosphoprotein</keyword>
<dbReference type="Gene3D" id="3.40.50.2300">
    <property type="match status" value="1"/>
</dbReference>
<evidence type="ECO:0000256" key="1">
    <source>
        <dbReference type="ARBA" id="ARBA00023015"/>
    </source>
</evidence>
<dbReference type="CDD" id="cd06170">
    <property type="entry name" value="LuxR_C_like"/>
    <property type="match status" value="1"/>
</dbReference>
<accession>A0A1I4XHA2</accession>
<feature type="domain" description="HTH luxR-type" evidence="5">
    <location>
        <begin position="176"/>
        <end position="241"/>
    </location>
</feature>
<keyword evidence="1" id="KW-0805">Transcription regulation</keyword>
<sequence length="255" mass="27281">MTPARVGDGRVSASRAVGGVAPSTAPGTVLILDDHELVGTSLADALRRDGVPARFRPAHSVPDVYEAIDGCTPGLLVLDLDLGRDQQGNRVDTIPLIPVLRAAGWRVLVLSGSSNPLRIGAALHHGGFTWVSKAASMPTLFASVREARAGRSLLPAAQREDLVRRYLEWDRRQRAIRAKLATLTRREREVLDLLAGGMRAQGIAQHFVVSLPTVRTQVRAVLAKLGVGSQLEAVALVRSVDVEDGTPGIPERGVR</sequence>
<dbReference type="Proteomes" id="UP000199614">
    <property type="component" value="Unassembled WGS sequence"/>
</dbReference>
<dbReference type="InterPro" id="IPR000792">
    <property type="entry name" value="Tscrpt_reg_LuxR_C"/>
</dbReference>
<dbReference type="PROSITE" id="PS00622">
    <property type="entry name" value="HTH_LUXR_1"/>
    <property type="match status" value="1"/>
</dbReference>
<dbReference type="RefSeq" id="WP_245773486.1">
    <property type="nucleotide sequence ID" value="NZ_FOUY01000011.1"/>
</dbReference>
<evidence type="ECO:0000256" key="4">
    <source>
        <dbReference type="PROSITE-ProRule" id="PRU00169"/>
    </source>
</evidence>
<dbReference type="SMART" id="SM00448">
    <property type="entry name" value="REC"/>
    <property type="match status" value="1"/>
</dbReference>
<keyword evidence="3" id="KW-0804">Transcription</keyword>
<evidence type="ECO:0000256" key="3">
    <source>
        <dbReference type="ARBA" id="ARBA00023163"/>
    </source>
</evidence>
<evidence type="ECO:0000256" key="2">
    <source>
        <dbReference type="ARBA" id="ARBA00023125"/>
    </source>
</evidence>
<dbReference type="PROSITE" id="PS50043">
    <property type="entry name" value="HTH_LUXR_2"/>
    <property type="match status" value="1"/>
</dbReference>
<proteinExistence type="predicted"/>
<dbReference type="GO" id="GO:0000160">
    <property type="term" value="P:phosphorelay signal transduction system"/>
    <property type="evidence" value="ECO:0007669"/>
    <property type="project" value="InterPro"/>
</dbReference>
<dbReference type="GO" id="GO:0006355">
    <property type="term" value="P:regulation of DNA-templated transcription"/>
    <property type="evidence" value="ECO:0007669"/>
    <property type="project" value="InterPro"/>
</dbReference>
<dbReference type="PROSITE" id="PS50110">
    <property type="entry name" value="RESPONSE_REGULATORY"/>
    <property type="match status" value="1"/>
</dbReference>
<keyword evidence="8" id="KW-1185">Reference proteome</keyword>
<gene>
    <name evidence="7" type="ORF">SAMN05216207_101131</name>
</gene>
<dbReference type="Gene3D" id="1.10.10.10">
    <property type="entry name" value="Winged helix-like DNA-binding domain superfamily/Winged helix DNA-binding domain"/>
    <property type="match status" value="1"/>
</dbReference>
<keyword evidence="2 7" id="KW-0238">DNA-binding</keyword>
<evidence type="ECO:0000259" key="5">
    <source>
        <dbReference type="PROSITE" id="PS50043"/>
    </source>
</evidence>
<dbReference type="InterPro" id="IPR011006">
    <property type="entry name" value="CheY-like_superfamily"/>
</dbReference>
<name>A0A1I4XHA2_PSUAM</name>
<dbReference type="SUPFAM" id="SSF52172">
    <property type="entry name" value="CheY-like"/>
    <property type="match status" value="1"/>
</dbReference>
<protein>
    <submittedName>
        <fullName evidence="7">DNA-binding response regulator, NarL/FixJ family, contains REC and HTH domains</fullName>
    </submittedName>
</protein>
<dbReference type="EMBL" id="FOUY01000011">
    <property type="protein sequence ID" value="SFN24650.1"/>
    <property type="molecule type" value="Genomic_DNA"/>
</dbReference>